<keyword evidence="3" id="KW-1185">Reference proteome</keyword>
<dbReference type="Proteomes" id="UP000658320">
    <property type="component" value="Unassembled WGS sequence"/>
</dbReference>
<feature type="compositionally biased region" description="Basic residues" evidence="1">
    <location>
        <begin position="7"/>
        <end position="17"/>
    </location>
</feature>
<gene>
    <name evidence="2" type="ORF">GCM10010251_61730</name>
</gene>
<reference evidence="2" key="2">
    <citation type="submission" date="2020-09" db="EMBL/GenBank/DDBJ databases">
        <authorList>
            <person name="Sun Q."/>
            <person name="Ohkuma M."/>
        </authorList>
    </citation>
    <scope>NUCLEOTIDE SEQUENCE</scope>
    <source>
        <strain evidence="2">JCM 4346</strain>
    </source>
</reference>
<reference evidence="2" key="1">
    <citation type="journal article" date="2014" name="Int. J. Syst. Evol. Microbiol.">
        <title>Complete genome sequence of Corynebacterium casei LMG S-19264T (=DSM 44701T), isolated from a smear-ripened cheese.</title>
        <authorList>
            <consortium name="US DOE Joint Genome Institute (JGI-PGF)"/>
            <person name="Walter F."/>
            <person name="Albersmeier A."/>
            <person name="Kalinowski J."/>
            <person name="Ruckert C."/>
        </authorList>
    </citation>
    <scope>NUCLEOTIDE SEQUENCE</scope>
    <source>
        <strain evidence="2">JCM 4346</strain>
    </source>
</reference>
<protein>
    <submittedName>
        <fullName evidence="2">Uncharacterized protein</fullName>
    </submittedName>
</protein>
<accession>A0A918KW63</accession>
<dbReference type="AlphaFoldDB" id="A0A918KW63"/>
<evidence type="ECO:0000313" key="2">
    <source>
        <dbReference type="EMBL" id="GGR36936.1"/>
    </source>
</evidence>
<comment type="caution">
    <text evidence="2">The sequence shown here is derived from an EMBL/GenBank/DDBJ whole genome shotgun (WGS) entry which is preliminary data.</text>
</comment>
<organism evidence="2 3">
    <name type="scientific">Streptomyces aurantiogriseus</name>
    <dbReference type="NCBI Taxonomy" id="66870"/>
    <lineage>
        <taxon>Bacteria</taxon>
        <taxon>Bacillati</taxon>
        <taxon>Actinomycetota</taxon>
        <taxon>Actinomycetes</taxon>
        <taxon>Kitasatosporales</taxon>
        <taxon>Streptomycetaceae</taxon>
        <taxon>Streptomyces</taxon>
    </lineage>
</organism>
<sequence>MADSATHRTRPRPKRRLSAPGDFRGDAPLAQTAAVAVVVIPAVGIQCAGLAPGPPPLAPYRWQAVDQRQQVGDIVTVPAVSDTLSGVPCASVST</sequence>
<dbReference type="EMBL" id="BMSX01000016">
    <property type="protein sequence ID" value="GGR36936.1"/>
    <property type="molecule type" value="Genomic_DNA"/>
</dbReference>
<name>A0A918KW63_9ACTN</name>
<evidence type="ECO:0000256" key="1">
    <source>
        <dbReference type="SAM" id="MobiDB-lite"/>
    </source>
</evidence>
<evidence type="ECO:0000313" key="3">
    <source>
        <dbReference type="Proteomes" id="UP000658320"/>
    </source>
</evidence>
<feature type="region of interest" description="Disordered" evidence="1">
    <location>
        <begin position="1"/>
        <end position="24"/>
    </location>
</feature>
<proteinExistence type="predicted"/>